<feature type="region of interest" description="Disordered" evidence="1">
    <location>
        <begin position="1"/>
        <end position="29"/>
    </location>
</feature>
<reference evidence="3" key="1">
    <citation type="journal article" date="2011" name="Nat. Commun.">
        <title>Effector diversification within compartments of the Leptosphaeria maculans genome affected by Repeat-Induced Point mutations.</title>
        <authorList>
            <person name="Rouxel T."/>
            <person name="Grandaubert J."/>
            <person name="Hane J.K."/>
            <person name="Hoede C."/>
            <person name="van de Wouw A.P."/>
            <person name="Couloux A."/>
            <person name="Dominguez V."/>
            <person name="Anthouard V."/>
            <person name="Bally P."/>
            <person name="Bourras S."/>
            <person name="Cozijnsen A.J."/>
            <person name="Ciuffetti L.M."/>
            <person name="Degrave A."/>
            <person name="Dilmaghani A."/>
            <person name="Duret L."/>
            <person name="Fudal I."/>
            <person name="Goodwin S.B."/>
            <person name="Gout L."/>
            <person name="Glaser N."/>
            <person name="Linglin J."/>
            <person name="Kema G.H.J."/>
            <person name="Lapalu N."/>
            <person name="Lawrence C.B."/>
            <person name="May K."/>
            <person name="Meyer M."/>
            <person name="Ollivier B."/>
            <person name="Poulain J."/>
            <person name="Schoch C.L."/>
            <person name="Simon A."/>
            <person name="Spatafora J.W."/>
            <person name="Stachowiak A."/>
            <person name="Turgeon B.G."/>
            <person name="Tyler B.M."/>
            <person name="Vincent D."/>
            <person name="Weissenbach J."/>
            <person name="Amselem J."/>
            <person name="Quesneville H."/>
            <person name="Oliver R.P."/>
            <person name="Wincker P."/>
            <person name="Balesdent M.-H."/>
            <person name="Howlett B.J."/>
        </authorList>
    </citation>
    <scope>NUCLEOTIDE SEQUENCE [LARGE SCALE GENOMIC DNA]</scope>
    <source>
        <strain evidence="3">JN3 / isolate v23.1.3 / race Av1-4-5-6-7-8</strain>
    </source>
</reference>
<name>E4ZG30_LEPMJ</name>
<dbReference type="Proteomes" id="UP000002668">
    <property type="component" value="Genome"/>
</dbReference>
<dbReference type="InParanoid" id="E4ZG30"/>
<sequence length="61" mass="6479">MGRIGKPVQSSRDAREPQVRQPKPPLPPLVAFSRLITSLPRAPKTGGRMVCCPGAVQSCPG</sequence>
<evidence type="ECO:0000313" key="3">
    <source>
        <dbReference type="Proteomes" id="UP000002668"/>
    </source>
</evidence>
<dbReference type="HOGENOM" id="CLU_2923047_0_0_1"/>
<accession>E4ZG30</accession>
<organism evidence="2 3">
    <name type="scientific">Leptosphaeria maculans (strain JN3 / isolate v23.1.3 / race Av1-4-5-6-7-8)</name>
    <name type="common">Blackleg fungus</name>
    <name type="synonym">Phoma lingam</name>
    <dbReference type="NCBI Taxonomy" id="985895"/>
    <lineage>
        <taxon>Eukaryota</taxon>
        <taxon>Fungi</taxon>
        <taxon>Dikarya</taxon>
        <taxon>Ascomycota</taxon>
        <taxon>Pezizomycotina</taxon>
        <taxon>Dothideomycetes</taxon>
        <taxon>Pleosporomycetidae</taxon>
        <taxon>Pleosporales</taxon>
        <taxon>Pleosporineae</taxon>
        <taxon>Leptosphaeriaceae</taxon>
        <taxon>Plenodomus</taxon>
        <taxon>Plenodomus lingam/Leptosphaeria maculans species complex</taxon>
    </lineage>
</organism>
<dbReference type="VEuPathDB" id="FungiDB:LEMA_uP063760.1"/>
<dbReference type="AlphaFoldDB" id="E4ZG30"/>
<gene>
    <name evidence="2" type="ORF">LEMA_uP063760.1</name>
</gene>
<dbReference type="EMBL" id="FP929064">
    <property type="protein sequence ID" value="CBX90250.1"/>
    <property type="molecule type" value="Genomic_DNA"/>
</dbReference>
<evidence type="ECO:0000313" key="2">
    <source>
        <dbReference type="EMBL" id="CBX90250.1"/>
    </source>
</evidence>
<protein>
    <submittedName>
        <fullName evidence="2">Uncharacterized protein</fullName>
    </submittedName>
</protein>
<proteinExistence type="predicted"/>
<keyword evidence="3" id="KW-1185">Reference proteome</keyword>
<evidence type="ECO:0000256" key="1">
    <source>
        <dbReference type="SAM" id="MobiDB-lite"/>
    </source>
</evidence>